<feature type="domain" description="Phospholipid/glycerol acyltransferase" evidence="5">
    <location>
        <begin position="76"/>
        <end position="195"/>
    </location>
</feature>
<dbReference type="RefSeq" id="WP_073192599.1">
    <property type="nucleotide sequence ID" value="NZ_FQTW01000003.1"/>
</dbReference>
<comment type="pathway">
    <text evidence="1">Lipid metabolism.</text>
</comment>
<dbReference type="Proteomes" id="UP000184462">
    <property type="component" value="Unassembled WGS sequence"/>
</dbReference>
<dbReference type="STRING" id="1155689.SAMN05444278_103149"/>
<evidence type="ECO:0000313" key="7">
    <source>
        <dbReference type="Proteomes" id="UP000184462"/>
    </source>
</evidence>
<evidence type="ECO:0000256" key="4">
    <source>
        <dbReference type="SAM" id="Phobius"/>
    </source>
</evidence>
<dbReference type="CDD" id="cd07989">
    <property type="entry name" value="LPLAT_AGPAT-like"/>
    <property type="match status" value="1"/>
</dbReference>
<evidence type="ECO:0000313" key="6">
    <source>
        <dbReference type="EMBL" id="SHE61496.1"/>
    </source>
</evidence>
<dbReference type="PANTHER" id="PTHR10434">
    <property type="entry name" value="1-ACYL-SN-GLYCEROL-3-PHOSPHATE ACYLTRANSFERASE"/>
    <property type="match status" value="1"/>
</dbReference>
<feature type="transmembrane region" description="Helical" evidence="4">
    <location>
        <begin position="12"/>
        <end position="32"/>
    </location>
</feature>
<dbReference type="AlphaFoldDB" id="A0A1M4UXQ4"/>
<dbReference type="SMART" id="SM00563">
    <property type="entry name" value="PlsC"/>
    <property type="match status" value="1"/>
</dbReference>
<dbReference type="InterPro" id="IPR002123">
    <property type="entry name" value="Plipid/glycerol_acylTrfase"/>
</dbReference>
<proteinExistence type="predicted"/>
<dbReference type="GO" id="GO:0003841">
    <property type="term" value="F:1-acylglycerol-3-phosphate O-acyltransferase activity"/>
    <property type="evidence" value="ECO:0007669"/>
    <property type="project" value="TreeGrafter"/>
</dbReference>
<dbReference type="SUPFAM" id="SSF69593">
    <property type="entry name" value="Glycerol-3-phosphate (1)-acyltransferase"/>
    <property type="match status" value="1"/>
</dbReference>
<keyword evidence="4" id="KW-1133">Transmembrane helix</keyword>
<organism evidence="6 7">
    <name type="scientific">Psychroflexus salarius</name>
    <dbReference type="NCBI Taxonomy" id="1155689"/>
    <lineage>
        <taxon>Bacteria</taxon>
        <taxon>Pseudomonadati</taxon>
        <taxon>Bacteroidota</taxon>
        <taxon>Flavobacteriia</taxon>
        <taxon>Flavobacteriales</taxon>
        <taxon>Flavobacteriaceae</taxon>
        <taxon>Psychroflexus</taxon>
    </lineage>
</organism>
<dbReference type="GO" id="GO:0006654">
    <property type="term" value="P:phosphatidic acid biosynthetic process"/>
    <property type="evidence" value="ECO:0007669"/>
    <property type="project" value="TreeGrafter"/>
</dbReference>
<evidence type="ECO:0000256" key="2">
    <source>
        <dbReference type="ARBA" id="ARBA00022679"/>
    </source>
</evidence>
<keyword evidence="7" id="KW-1185">Reference proteome</keyword>
<dbReference type="Pfam" id="PF01553">
    <property type="entry name" value="Acyltransferase"/>
    <property type="match status" value="1"/>
</dbReference>
<dbReference type="EMBL" id="FQTW01000003">
    <property type="protein sequence ID" value="SHE61496.1"/>
    <property type="molecule type" value="Genomic_DNA"/>
</dbReference>
<evidence type="ECO:0000256" key="3">
    <source>
        <dbReference type="ARBA" id="ARBA00023315"/>
    </source>
</evidence>
<gene>
    <name evidence="6" type="ORF">SAMN05444278_103149</name>
</gene>
<sequence>MRKIIASILSVPFYLAFGLCLVIFHVVQVICFKGFGYQAHKKSVDIFNFFLLRCLNLLGNWVSFENNFNFKRNQPHIIIANHQSMFDIPPLIWHLRQLHPKFISKKELGKGIPGISYNLKHGGSVLIDRNDRNQALNAISKFGQYLNQFNRSAVIFPEGTRSRTGKPKAFSRNGLKTLFEHCPTAKIVPVSINNSWKLQKFGMFPMNVGLNLKFKVHQTLDLAEFDNYDTLIDRVEATITEHILPAKAA</sequence>
<evidence type="ECO:0000256" key="1">
    <source>
        <dbReference type="ARBA" id="ARBA00005189"/>
    </source>
</evidence>
<dbReference type="PANTHER" id="PTHR10434:SF11">
    <property type="entry name" value="1-ACYL-SN-GLYCEROL-3-PHOSPHATE ACYLTRANSFERASE"/>
    <property type="match status" value="1"/>
</dbReference>
<dbReference type="OrthoDB" id="9803035at2"/>
<accession>A0A1M4UXQ4</accession>
<evidence type="ECO:0000259" key="5">
    <source>
        <dbReference type="SMART" id="SM00563"/>
    </source>
</evidence>
<name>A0A1M4UXQ4_9FLAO</name>
<keyword evidence="2 6" id="KW-0808">Transferase</keyword>
<keyword evidence="4" id="KW-0472">Membrane</keyword>
<reference evidence="6 7" key="1">
    <citation type="submission" date="2016-11" db="EMBL/GenBank/DDBJ databases">
        <authorList>
            <person name="Jaros S."/>
            <person name="Januszkiewicz K."/>
            <person name="Wedrychowicz H."/>
        </authorList>
    </citation>
    <scope>NUCLEOTIDE SEQUENCE [LARGE SCALE GENOMIC DNA]</scope>
    <source>
        <strain evidence="6 7">DSM 25661</strain>
    </source>
</reference>
<keyword evidence="4" id="KW-0812">Transmembrane</keyword>
<keyword evidence="3 6" id="KW-0012">Acyltransferase</keyword>
<protein>
    <submittedName>
        <fullName evidence="6">1-acyl-sn-glycerol-3-phosphate acyltransferase</fullName>
    </submittedName>
</protein>